<dbReference type="InterPro" id="IPR011059">
    <property type="entry name" value="Metal-dep_hydrolase_composite"/>
</dbReference>
<dbReference type="NCBIfam" id="TIGR02033">
    <property type="entry name" value="D-hydantoinase"/>
    <property type="match status" value="1"/>
</dbReference>
<dbReference type="AlphaFoldDB" id="A0A1H1C1X0"/>
<dbReference type="Gene3D" id="2.30.40.10">
    <property type="entry name" value="Urease, subunit C, domain 1"/>
    <property type="match status" value="1"/>
</dbReference>
<organism evidence="7 8">
    <name type="scientific">Crystallibacter crystallopoietes</name>
    <dbReference type="NCBI Taxonomy" id="37928"/>
    <lineage>
        <taxon>Bacteria</taxon>
        <taxon>Bacillati</taxon>
        <taxon>Actinomycetota</taxon>
        <taxon>Actinomycetes</taxon>
        <taxon>Micrococcales</taxon>
        <taxon>Micrococcaceae</taxon>
        <taxon>Crystallibacter</taxon>
    </lineage>
</organism>
<evidence type="ECO:0000256" key="3">
    <source>
        <dbReference type="ARBA" id="ARBA00022723"/>
    </source>
</evidence>
<comment type="cofactor">
    <cofactor evidence="1">
        <name>Zn(2+)</name>
        <dbReference type="ChEBI" id="CHEBI:29105"/>
    </cofactor>
</comment>
<dbReference type="InterPro" id="IPR050378">
    <property type="entry name" value="Metallo-dep_Hydrolases_sf"/>
</dbReference>
<proteinExistence type="inferred from homology"/>
<sequence length="457" mass="49086">MDAKLLVGGTIVSSTGKVRADVLIENGKVAAVGMLDAATPDAVERVDCDGKYVMPGGIDVHTHIDSPLMGTTTADDFVSGTIAAATGGTTTIVDFGQQLAGKNLLESADAHHKKAQGKSVIDYGFHMCVTDLYENFDSHMAELTQDGISSFKVFMAYRGSLMINDGELFDILKGVGSSGAKLCVHAENGDVIDRIAADLYAQGKTGPGTHEIARPPASEVEAVSRAIKISRMAEVPLYFVHLSTQGAVEEVAAAQMTGWPISAETCTHYLSLSRDIYDQPGFEPAKAVLTPPLRTQEHQDALWRGINTGALSVVSSDHCPFCFEEKQRMGADDFRQIPNGGPGVEHRMLVMYETGVAEGKMTIEKFVEVTAENPAKQFDMYPKKGTIAPGSDADIIVVDPNGTTLISADTQKQNMDYTLFEGFKIRCSIDQVFSRGDLISVKGDYVGASGRGEFIKR</sequence>
<evidence type="ECO:0000256" key="5">
    <source>
        <dbReference type="PIRSR" id="PIRSR611778-50"/>
    </source>
</evidence>
<dbReference type="CDD" id="cd01314">
    <property type="entry name" value="D-HYD"/>
    <property type="match status" value="1"/>
</dbReference>
<dbReference type="Gene3D" id="3.20.20.140">
    <property type="entry name" value="Metal-dependent hydrolases"/>
    <property type="match status" value="1"/>
</dbReference>
<reference evidence="7 8" key="1">
    <citation type="submission" date="2016-10" db="EMBL/GenBank/DDBJ databases">
        <authorList>
            <person name="de Groot N.N."/>
        </authorList>
    </citation>
    <scope>NUCLEOTIDE SEQUENCE [LARGE SCALE GENOMIC DNA]</scope>
    <source>
        <strain evidence="7 8">DSM 20117</strain>
    </source>
</reference>
<keyword evidence="8" id="KW-1185">Reference proteome</keyword>
<comment type="similarity">
    <text evidence="2">Belongs to the metallo-dependent hydrolases superfamily. Hydantoinase/dihydropyrimidinase family.</text>
</comment>
<dbReference type="FunFam" id="3.20.20.140:FF:000076">
    <property type="entry name" value="Dihydropyrimidinase like 2"/>
    <property type="match status" value="1"/>
</dbReference>
<name>A0A1H1C1X0_9MICC</name>
<dbReference type="SUPFAM" id="SSF51338">
    <property type="entry name" value="Composite domain of metallo-dependent hydrolases"/>
    <property type="match status" value="2"/>
</dbReference>
<gene>
    <name evidence="7" type="ORF">SAMN04489742_1693</name>
</gene>
<dbReference type="GO" id="GO:0046872">
    <property type="term" value="F:metal ion binding"/>
    <property type="evidence" value="ECO:0007669"/>
    <property type="project" value="UniProtKB-KW"/>
</dbReference>
<dbReference type="PANTHER" id="PTHR11647">
    <property type="entry name" value="HYDRANTOINASE/DIHYDROPYRIMIDINASE FAMILY MEMBER"/>
    <property type="match status" value="1"/>
</dbReference>
<dbReference type="Pfam" id="PF01979">
    <property type="entry name" value="Amidohydro_1"/>
    <property type="match status" value="1"/>
</dbReference>
<dbReference type="KEGG" id="acry:AC20117_08895"/>
<keyword evidence="3" id="KW-0479">Metal-binding</keyword>
<evidence type="ECO:0000256" key="4">
    <source>
        <dbReference type="ARBA" id="ARBA00022801"/>
    </source>
</evidence>
<evidence type="ECO:0000259" key="6">
    <source>
        <dbReference type="Pfam" id="PF01979"/>
    </source>
</evidence>
<dbReference type="GO" id="GO:0016812">
    <property type="term" value="F:hydrolase activity, acting on carbon-nitrogen (but not peptide) bonds, in cyclic amides"/>
    <property type="evidence" value="ECO:0007669"/>
    <property type="project" value="TreeGrafter"/>
</dbReference>
<dbReference type="OrthoDB" id="9775759at2"/>
<feature type="modified residue" description="N6-carboxylysine" evidence="5">
    <location>
        <position position="152"/>
    </location>
</feature>
<dbReference type="EMBL" id="FNKH01000002">
    <property type="protein sequence ID" value="SDQ58141.1"/>
    <property type="molecule type" value="Genomic_DNA"/>
</dbReference>
<dbReference type="GO" id="GO:0005829">
    <property type="term" value="C:cytosol"/>
    <property type="evidence" value="ECO:0007669"/>
    <property type="project" value="TreeGrafter"/>
</dbReference>
<keyword evidence="4" id="KW-0378">Hydrolase</keyword>
<dbReference type="InterPro" id="IPR011778">
    <property type="entry name" value="Hydantoinase/dihydroPyrase"/>
</dbReference>
<dbReference type="SUPFAM" id="SSF51556">
    <property type="entry name" value="Metallo-dependent hydrolases"/>
    <property type="match status" value="1"/>
</dbReference>
<protein>
    <submittedName>
        <fullName evidence="7">Dihydropyrimidinase</fullName>
    </submittedName>
</protein>
<evidence type="ECO:0000313" key="8">
    <source>
        <dbReference type="Proteomes" id="UP000181917"/>
    </source>
</evidence>
<comment type="PTM">
    <text evidence="5">Carbamylation allows a single lysine to coordinate two divalent metal cations.</text>
</comment>
<dbReference type="InterPro" id="IPR006680">
    <property type="entry name" value="Amidohydro-rel"/>
</dbReference>
<dbReference type="STRING" id="37928.SAMN04489742_1693"/>
<feature type="domain" description="Amidohydrolase-related" evidence="6">
    <location>
        <begin position="52"/>
        <end position="438"/>
    </location>
</feature>
<evidence type="ECO:0000256" key="2">
    <source>
        <dbReference type="ARBA" id="ARBA00008829"/>
    </source>
</evidence>
<evidence type="ECO:0000256" key="1">
    <source>
        <dbReference type="ARBA" id="ARBA00001947"/>
    </source>
</evidence>
<dbReference type="InterPro" id="IPR032466">
    <property type="entry name" value="Metal_Hydrolase"/>
</dbReference>
<evidence type="ECO:0000313" key="7">
    <source>
        <dbReference type="EMBL" id="SDQ58141.1"/>
    </source>
</evidence>
<dbReference type="RefSeq" id="WP_074700036.1">
    <property type="nucleotide sequence ID" value="NZ_CP018863.1"/>
</dbReference>
<dbReference type="PANTHER" id="PTHR11647:SF1">
    <property type="entry name" value="COLLAPSIN RESPONSE MEDIATOR PROTEIN"/>
    <property type="match status" value="1"/>
</dbReference>
<dbReference type="Proteomes" id="UP000181917">
    <property type="component" value="Unassembled WGS sequence"/>
</dbReference>
<accession>A0A1H1C1X0</accession>